<dbReference type="PANTHER" id="PTHR41523:SF8">
    <property type="entry name" value="ETHYLENE RESPONSE SENSOR PROTEIN"/>
    <property type="match status" value="1"/>
</dbReference>
<evidence type="ECO:0000313" key="11">
    <source>
        <dbReference type="EMBL" id="BCJ89366.1"/>
    </source>
</evidence>
<feature type="chain" id="PRO_5027550648" description="histidine kinase" evidence="9">
    <location>
        <begin position="25"/>
        <end position="562"/>
    </location>
</feature>
<dbReference type="PANTHER" id="PTHR41523">
    <property type="entry name" value="TWO-COMPONENT SYSTEM SENSOR PROTEIN"/>
    <property type="match status" value="1"/>
</dbReference>
<dbReference type="SMART" id="SM00304">
    <property type="entry name" value="HAMP"/>
    <property type="match status" value="1"/>
</dbReference>
<dbReference type="Gene3D" id="3.30.450.20">
    <property type="entry name" value="PAS domain"/>
    <property type="match status" value="2"/>
</dbReference>
<dbReference type="Pfam" id="PF07568">
    <property type="entry name" value="HisKA_2"/>
    <property type="match status" value="1"/>
</dbReference>
<keyword evidence="4" id="KW-0808">Transferase</keyword>
<evidence type="ECO:0000259" key="10">
    <source>
        <dbReference type="PROSITE" id="PS50885"/>
    </source>
</evidence>
<keyword evidence="7" id="KW-0067">ATP-binding</keyword>
<dbReference type="GO" id="GO:0005524">
    <property type="term" value="F:ATP binding"/>
    <property type="evidence" value="ECO:0007669"/>
    <property type="project" value="UniProtKB-KW"/>
</dbReference>
<protein>
    <recommendedName>
        <fullName evidence="2">histidine kinase</fullName>
        <ecNumber evidence="2">2.7.13.3</ecNumber>
    </recommendedName>
</protein>
<evidence type="ECO:0000256" key="7">
    <source>
        <dbReference type="ARBA" id="ARBA00022840"/>
    </source>
</evidence>
<dbReference type="InterPro" id="IPR003660">
    <property type="entry name" value="HAMP_dom"/>
</dbReference>
<feature type="transmembrane region" description="Helical" evidence="8">
    <location>
        <begin position="269"/>
        <end position="294"/>
    </location>
</feature>
<keyword evidence="9" id="KW-0732">Signal</keyword>
<evidence type="ECO:0000313" key="12">
    <source>
        <dbReference type="Proteomes" id="UP000515317"/>
    </source>
</evidence>
<dbReference type="GO" id="GO:0007165">
    <property type="term" value="P:signal transduction"/>
    <property type="evidence" value="ECO:0007669"/>
    <property type="project" value="InterPro"/>
</dbReference>
<evidence type="ECO:0000256" key="8">
    <source>
        <dbReference type="SAM" id="Phobius"/>
    </source>
</evidence>
<feature type="domain" description="HAMP" evidence="10">
    <location>
        <begin position="296"/>
        <end position="350"/>
    </location>
</feature>
<dbReference type="GO" id="GO:0004673">
    <property type="term" value="F:protein histidine kinase activity"/>
    <property type="evidence" value="ECO:0007669"/>
    <property type="project" value="UniProtKB-EC"/>
</dbReference>
<keyword evidence="8" id="KW-0812">Transmembrane</keyword>
<keyword evidence="5" id="KW-0547">Nucleotide-binding</keyword>
<accession>A0A6S6QJH5</accession>
<keyword evidence="8" id="KW-1133">Transmembrane helix</keyword>
<dbReference type="EMBL" id="AP023361">
    <property type="protein sequence ID" value="BCJ89366.1"/>
    <property type="molecule type" value="Genomic_DNA"/>
</dbReference>
<evidence type="ECO:0000256" key="6">
    <source>
        <dbReference type="ARBA" id="ARBA00022777"/>
    </source>
</evidence>
<gene>
    <name evidence="11" type="ORF">IZ6_01010</name>
</gene>
<dbReference type="RefSeq" id="WP_222876084.1">
    <property type="nucleotide sequence ID" value="NZ_AP023361.1"/>
</dbReference>
<comment type="catalytic activity">
    <reaction evidence="1">
        <text>ATP + protein L-histidine = ADP + protein N-phospho-L-histidine.</text>
        <dbReference type="EC" id="2.7.13.3"/>
    </reaction>
</comment>
<dbReference type="EC" id="2.7.13.3" evidence="2"/>
<reference evidence="11 12" key="1">
    <citation type="submission" date="2020-08" db="EMBL/GenBank/DDBJ databases">
        <title>Genome sequence of Rhizobiales bacterium strain IZ6.</title>
        <authorList>
            <person name="Nakai R."/>
            <person name="Naganuma T."/>
        </authorList>
    </citation>
    <scope>NUCLEOTIDE SEQUENCE [LARGE SCALE GENOMIC DNA]</scope>
    <source>
        <strain evidence="11 12">IZ6</strain>
    </source>
</reference>
<evidence type="ECO:0000256" key="3">
    <source>
        <dbReference type="ARBA" id="ARBA00022553"/>
    </source>
</evidence>
<keyword evidence="8" id="KW-0472">Membrane</keyword>
<dbReference type="InterPro" id="IPR011495">
    <property type="entry name" value="Sig_transdc_His_kin_sub2_dim/P"/>
</dbReference>
<name>A0A6S6QJH5_9HYPH</name>
<keyword evidence="3" id="KW-0597">Phosphoprotein</keyword>
<feature type="signal peptide" evidence="9">
    <location>
        <begin position="1"/>
        <end position="24"/>
    </location>
</feature>
<dbReference type="Proteomes" id="UP000515317">
    <property type="component" value="Chromosome"/>
</dbReference>
<dbReference type="GO" id="GO:0016020">
    <property type="term" value="C:membrane"/>
    <property type="evidence" value="ECO:0007669"/>
    <property type="project" value="InterPro"/>
</dbReference>
<evidence type="ECO:0000256" key="4">
    <source>
        <dbReference type="ARBA" id="ARBA00022679"/>
    </source>
</evidence>
<evidence type="ECO:0000256" key="1">
    <source>
        <dbReference type="ARBA" id="ARBA00000085"/>
    </source>
</evidence>
<keyword evidence="12" id="KW-1185">Reference proteome</keyword>
<evidence type="ECO:0000256" key="2">
    <source>
        <dbReference type="ARBA" id="ARBA00012438"/>
    </source>
</evidence>
<sequence>MPSSLRSRLALLLVLANLPAAALAIGATVIGRDAETEQREHSIIQRAELIATRAGLTLGIAEGVADTLAANLAVASGSRDCRAQLERALSQRDEYTGILVAGTDGKIICSAGETKISEESQSSFTRAIRNTEDVGDAVFLPETIPVGDETVPLARAFNAPSGERRAIALLLRRNIFDNIFLPTEPDESEIGALALIRGNGVVVSEFIKGKQDWRPSEPLPVGGRDEGAMGINFLTREGADFHYAVAPVRGTLSSVVLATPLSVITATDWMRFSAAIAAPLLMLLLGIFAVFSGVDHLVLRWITRFRQVAGSYGRGDYSPRIAGLEKAPLELAELGTAINHMAERIRDRSVAAEEALDGKNGLLRELHHRVKNNFQMIASLLALQRRELPQRLRTLLRVPEDRVLAMAAAYKASYATGEIGLVSTSELLRDISGQLRQSFGVAAPAIRIEAGDEAVWLDLDQAVPLGLLVSEILSASMERVDSENSPIAVKIVRPEPSIVHIEVSSEKIADTVPSTGLAARLVSAYRTQISATLTTPSDDVVLIEMPMKSETQASPGRVEFGS</sequence>
<dbReference type="PROSITE" id="PS50885">
    <property type="entry name" value="HAMP"/>
    <property type="match status" value="1"/>
</dbReference>
<dbReference type="AlphaFoldDB" id="A0A6S6QJH5"/>
<evidence type="ECO:0000256" key="9">
    <source>
        <dbReference type="SAM" id="SignalP"/>
    </source>
</evidence>
<evidence type="ECO:0000256" key="5">
    <source>
        <dbReference type="ARBA" id="ARBA00022741"/>
    </source>
</evidence>
<organism evidence="11 12">
    <name type="scientific">Terrihabitans soli</name>
    <dbReference type="NCBI Taxonomy" id="708113"/>
    <lineage>
        <taxon>Bacteria</taxon>
        <taxon>Pseudomonadati</taxon>
        <taxon>Pseudomonadota</taxon>
        <taxon>Alphaproteobacteria</taxon>
        <taxon>Hyphomicrobiales</taxon>
        <taxon>Terrihabitans</taxon>
    </lineage>
</organism>
<proteinExistence type="predicted"/>
<dbReference type="CDD" id="cd06225">
    <property type="entry name" value="HAMP"/>
    <property type="match status" value="1"/>
</dbReference>
<dbReference type="Pfam" id="PF00672">
    <property type="entry name" value="HAMP"/>
    <property type="match status" value="1"/>
</dbReference>
<keyword evidence="6" id="KW-0418">Kinase</keyword>
<dbReference type="KEGG" id="tso:IZ6_01010"/>